<comment type="caution">
    <text evidence="2">The sequence shown here is derived from an EMBL/GenBank/DDBJ whole genome shotgun (WGS) entry which is preliminary data.</text>
</comment>
<protein>
    <submittedName>
        <fullName evidence="2">ABC transporter substrate-binding protein</fullName>
    </submittedName>
</protein>
<dbReference type="EMBL" id="JBHTIU010000051">
    <property type="protein sequence ID" value="MFD0870623.1"/>
    <property type="molecule type" value="Genomic_DNA"/>
</dbReference>
<sequence length="331" mass="36264">MFVALTALLMLTACGNKTEPAPDSAPSDKLTDVTLVLNWFPNTNHTGLYVAQDLGYYEEAGLRVNIVPPGVNGSTAIVGSGEAAFGVSIQENVTEARIQGVPVVSIATLMQHNTSVFASPVDKNIKSPKDFEGKVYGGFGSPAEEGVLQSLMQADGGADVNTVKIVNLGEADFFTAVQRDVDFSWIFYGWTGIEAELRGVPLNLIPLTDYSEKLDYYTPLLITNEETIKEQPELVKAFLAATAKGFQYAMDKPEEAAKILLKAAPELDEELVMASQKWISPRYQDDAPQWGIQKKSVWVNYADWMREHGLIEQEFDADAAFTNDFLPEPAQ</sequence>
<dbReference type="InterPro" id="IPR027939">
    <property type="entry name" value="NMT1/THI5"/>
</dbReference>
<evidence type="ECO:0000313" key="3">
    <source>
        <dbReference type="Proteomes" id="UP001597120"/>
    </source>
</evidence>
<accession>A0ABW3DAU5</accession>
<feature type="domain" description="SsuA/THI5-like" evidence="1">
    <location>
        <begin position="42"/>
        <end position="256"/>
    </location>
</feature>
<evidence type="ECO:0000313" key="2">
    <source>
        <dbReference type="EMBL" id="MFD0870623.1"/>
    </source>
</evidence>
<dbReference type="Proteomes" id="UP001597120">
    <property type="component" value="Unassembled WGS sequence"/>
</dbReference>
<name>A0ABW3DAU5_9BACL</name>
<dbReference type="InterPro" id="IPR015168">
    <property type="entry name" value="SsuA/THI5"/>
</dbReference>
<proteinExistence type="predicted"/>
<dbReference type="SUPFAM" id="SSF53850">
    <property type="entry name" value="Periplasmic binding protein-like II"/>
    <property type="match status" value="1"/>
</dbReference>
<dbReference type="Gene3D" id="3.40.190.10">
    <property type="entry name" value="Periplasmic binding protein-like II"/>
    <property type="match status" value="2"/>
</dbReference>
<evidence type="ECO:0000259" key="1">
    <source>
        <dbReference type="Pfam" id="PF09084"/>
    </source>
</evidence>
<dbReference type="PANTHER" id="PTHR31528:SF3">
    <property type="entry name" value="THIAMINE BIOSYNTHESIS PROTEIN HI_0357-RELATED"/>
    <property type="match status" value="1"/>
</dbReference>
<organism evidence="2 3">
    <name type="scientific">Paenibacillus residui</name>
    <dbReference type="NCBI Taxonomy" id="629724"/>
    <lineage>
        <taxon>Bacteria</taxon>
        <taxon>Bacillati</taxon>
        <taxon>Bacillota</taxon>
        <taxon>Bacilli</taxon>
        <taxon>Bacillales</taxon>
        <taxon>Paenibacillaceae</taxon>
        <taxon>Paenibacillus</taxon>
    </lineage>
</organism>
<gene>
    <name evidence="2" type="ORF">ACFQ03_15825</name>
</gene>
<dbReference type="RefSeq" id="WP_379289332.1">
    <property type="nucleotide sequence ID" value="NZ_JBHTIU010000051.1"/>
</dbReference>
<reference evidence="3" key="1">
    <citation type="journal article" date="2019" name="Int. J. Syst. Evol. Microbiol.">
        <title>The Global Catalogue of Microorganisms (GCM) 10K type strain sequencing project: providing services to taxonomists for standard genome sequencing and annotation.</title>
        <authorList>
            <consortium name="The Broad Institute Genomics Platform"/>
            <consortium name="The Broad Institute Genome Sequencing Center for Infectious Disease"/>
            <person name="Wu L."/>
            <person name="Ma J."/>
        </authorList>
    </citation>
    <scope>NUCLEOTIDE SEQUENCE [LARGE SCALE GENOMIC DNA]</scope>
    <source>
        <strain evidence="3">CCUG 57263</strain>
    </source>
</reference>
<dbReference type="Pfam" id="PF09084">
    <property type="entry name" value="NMT1"/>
    <property type="match status" value="1"/>
</dbReference>
<dbReference type="PANTHER" id="PTHR31528">
    <property type="entry name" value="4-AMINO-5-HYDROXYMETHYL-2-METHYLPYRIMIDINE PHOSPHATE SYNTHASE THI11-RELATED"/>
    <property type="match status" value="1"/>
</dbReference>
<keyword evidence="3" id="KW-1185">Reference proteome</keyword>